<dbReference type="GO" id="GO:0046872">
    <property type="term" value="F:metal ion binding"/>
    <property type="evidence" value="ECO:0007669"/>
    <property type="project" value="UniProtKB-KW"/>
</dbReference>
<evidence type="ECO:0000313" key="25">
    <source>
        <dbReference type="Proteomes" id="UP000186228"/>
    </source>
</evidence>
<dbReference type="NCBIfam" id="TIGR01499">
    <property type="entry name" value="folC"/>
    <property type="match status" value="1"/>
</dbReference>
<dbReference type="GO" id="GO:0046656">
    <property type="term" value="P:folic acid biosynthetic process"/>
    <property type="evidence" value="ECO:0007669"/>
    <property type="project" value="UniProtKB-KW"/>
</dbReference>
<dbReference type="Pfam" id="PF08245">
    <property type="entry name" value="Mur_ligase_M"/>
    <property type="match status" value="1"/>
</dbReference>
<keyword evidence="25" id="KW-1185">Reference proteome</keyword>
<keyword evidence="11 21" id="KW-0067">ATP-binding</keyword>
<gene>
    <name evidence="24" type="ORF">GA0061100_101181</name>
</gene>
<comment type="catalytic activity">
    <reaction evidence="19">
        <text>(6R)-5,10-methylenetetrahydrofolyl-(gamma-L-Glu)(n) + L-glutamate + ATP = (6R)-5,10-methylenetetrahydrofolyl-(gamma-L-Glu)(n+1) + ADP + phosphate + H(+)</text>
        <dbReference type="Rhea" id="RHEA:51912"/>
        <dbReference type="Rhea" id="RHEA-COMP:13257"/>
        <dbReference type="Rhea" id="RHEA-COMP:13258"/>
        <dbReference type="ChEBI" id="CHEBI:15378"/>
        <dbReference type="ChEBI" id="CHEBI:29985"/>
        <dbReference type="ChEBI" id="CHEBI:30616"/>
        <dbReference type="ChEBI" id="CHEBI:43474"/>
        <dbReference type="ChEBI" id="CHEBI:136572"/>
        <dbReference type="ChEBI" id="CHEBI:456216"/>
        <dbReference type="EC" id="6.3.2.17"/>
    </reaction>
</comment>
<evidence type="ECO:0000256" key="6">
    <source>
        <dbReference type="ARBA" id="ARBA00013025"/>
    </source>
</evidence>
<dbReference type="Proteomes" id="UP000186228">
    <property type="component" value="Unassembled WGS sequence"/>
</dbReference>
<evidence type="ECO:0000256" key="21">
    <source>
        <dbReference type="PIRNR" id="PIRNR001563"/>
    </source>
</evidence>
<dbReference type="EMBL" id="FMAC01000001">
    <property type="protein sequence ID" value="SCB07613.1"/>
    <property type="molecule type" value="Genomic_DNA"/>
</dbReference>
<proteinExistence type="inferred from homology"/>
<evidence type="ECO:0000256" key="17">
    <source>
        <dbReference type="ARBA" id="ARBA00047493"/>
    </source>
</evidence>
<evidence type="ECO:0000256" key="3">
    <source>
        <dbReference type="ARBA" id="ARBA00005150"/>
    </source>
</evidence>
<comment type="catalytic activity">
    <reaction evidence="18">
        <text>10-formyltetrahydrofolyl-(gamma-L-Glu)(n) + L-glutamate + ATP = 10-formyltetrahydrofolyl-(gamma-L-Glu)(n+1) + ADP + phosphate + H(+)</text>
        <dbReference type="Rhea" id="RHEA:51904"/>
        <dbReference type="Rhea" id="RHEA-COMP:13088"/>
        <dbReference type="Rhea" id="RHEA-COMP:14300"/>
        <dbReference type="ChEBI" id="CHEBI:15378"/>
        <dbReference type="ChEBI" id="CHEBI:29985"/>
        <dbReference type="ChEBI" id="CHEBI:30616"/>
        <dbReference type="ChEBI" id="CHEBI:43474"/>
        <dbReference type="ChEBI" id="CHEBI:134413"/>
        <dbReference type="ChEBI" id="CHEBI:456216"/>
        <dbReference type="EC" id="6.3.2.17"/>
    </reaction>
</comment>
<evidence type="ECO:0000259" key="23">
    <source>
        <dbReference type="Pfam" id="PF08245"/>
    </source>
</evidence>
<dbReference type="STRING" id="52131.GA0061100_101181"/>
<evidence type="ECO:0000256" key="2">
    <source>
        <dbReference type="ARBA" id="ARBA00004799"/>
    </source>
</evidence>
<evidence type="ECO:0000256" key="10">
    <source>
        <dbReference type="ARBA" id="ARBA00022741"/>
    </source>
</evidence>
<dbReference type="GO" id="GO:0004326">
    <property type="term" value="F:tetrahydrofolylpolyglutamate synthase activity"/>
    <property type="evidence" value="ECO:0007669"/>
    <property type="project" value="UniProtKB-EC"/>
</dbReference>
<accession>A0A1C3TWK5</accession>
<dbReference type="GO" id="GO:0005524">
    <property type="term" value="F:ATP binding"/>
    <property type="evidence" value="ECO:0007669"/>
    <property type="project" value="UniProtKB-KW"/>
</dbReference>
<evidence type="ECO:0000256" key="13">
    <source>
        <dbReference type="ARBA" id="ARBA00022909"/>
    </source>
</evidence>
<evidence type="ECO:0000256" key="5">
    <source>
        <dbReference type="ARBA" id="ARBA00013023"/>
    </source>
</evidence>
<comment type="catalytic activity">
    <reaction evidence="20">
        <text>7,8-dihydropteroate + L-glutamate + ATP = 7,8-dihydrofolate + ADP + phosphate + H(+)</text>
        <dbReference type="Rhea" id="RHEA:23584"/>
        <dbReference type="ChEBI" id="CHEBI:15378"/>
        <dbReference type="ChEBI" id="CHEBI:17839"/>
        <dbReference type="ChEBI" id="CHEBI:29985"/>
        <dbReference type="ChEBI" id="CHEBI:30616"/>
        <dbReference type="ChEBI" id="CHEBI:43474"/>
        <dbReference type="ChEBI" id="CHEBI:57451"/>
        <dbReference type="ChEBI" id="CHEBI:456216"/>
        <dbReference type="EC" id="6.3.2.12"/>
    </reaction>
</comment>
<dbReference type="PROSITE" id="PS01012">
    <property type="entry name" value="FOLYLPOLYGLU_SYNT_2"/>
    <property type="match status" value="1"/>
</dbReference>
<evidence type="ECO:0000256" key="1">
    <source>
        <dbReference type="ARBA" id="ARBA00002714"/>
    </source>
</evidence>
<evidence type="ECO:0000256" key="16">
    <source>
        <dbReference type="ARBA" id="ARBA00032510"/>
    </source>
</evidence>
<keyword evidence="9" id="KW-0479">Metal-binding</keyword>
<dbReference type="UniPathway" id="UPA00077">
    <property type="reaction ID" value="UER00157"/>
</dbReference>
<evidence type="ECO:0000256" key="20">
    <source>
        <dbReference type="ARBA" id="ARBA00049161"/>
    </source>
</evidence>
<dbReference type="EC" id="6.3.2.12" evidence="5"/>
<dbReference type="AlphaFoldDB" id="A0A1C3TWK5"/>
<comment type="pathway">
    <text evidence="3">Cofactor biosynthesis; tetrahydrofolylpolyglutamate biosynthesis.</text>
</comment>
<evidence type="ECO:0000256" key="9">
    <source>
        <dbReference type="ARBA" id="ARBA00022723"/>
    </source>
</evidence>
<dbReference type="GO" id="GO:0008841">
    <property type="term" value="F:dihydrofolate synthase activity"/>
    <property type="evidence" value="ECO:0007669"/>
    <property type="project" value="UniProtKB-EC"/>
</dbReference>
<comment type="similarity">
    <text evidence="4 21">Belongs to the folylpolyglutamate synthase family.</text>
</comment>
<dbReference type="RefSeq" id="WP_075850746.1">
    <property type="nucleotide sequence ID" value="NZ_FMAC01000001.1"/>
</dbReference>
<evidence type="ECO:0000256" key="19">
    <source>
        <dbReference type="ARBA" id="ARBA00049035"/>
    </source>
</evidence>
<dbReference type="InterPro" id="IPR004101">
    <property type="entry name" value="Mur_ligase_C"/>
</dbReference>
<dbReference type="InterPro" id="IPR013221">
    <property type="entry name" value="Mur_ligase_cen"/>
</dbReference>
<keyword evidence="12" id="KW-0460">Magnesium</keyword>
<dbReference type="GO" id="GO:0005737">
    <property type="term" value="C:cytoplasm"/>
    <property type="evidence" value="ECO:0007669"/>
    <property type="project" value="TreeGrafter"/>
</dbReference>
<comment type="function">
    <text evidence="1">Functions in two distinct reactions of the de novo folate biosynthetic pathway. Catalyzes the addition of a glutamate residue to dihydropteroate (7,8-dihydropteroate or H2Pte) to form dihydrofolate (7,8-dihydrofolate monoglutamate or H2Pte-Glu). Also catalyzes successive additions of L-glutamate to tetrahydrofolate or 10-formyltetrahydrofolate or 5,10-methylenetetrahydrofolate, leading to folylpolyglutamate derivatives.</text>
</comment>
<dbReference type="PANTHER" id="PTHR11136">
    <property type="entry name" value="FOLYLPOLYGLUTAMATE SYNTHASE-RELATED"/>
    <property type="match status" value="1"/>
</dbReference>
<dbReference type="InterPro" id="IPR001645">
    <property type="entry name" value="Folylpolyglutamate_synth"/>
</dbReference>
<feature type="domain" description="Mur ligase C-terminal" evidence="22">
    <location>
        <begin position="312"/>
        <end position="427"/>
    </location>
</feature>
<dbReference type="Pfam" id="PF02875">
    <property type="entry name" value="Mur_ligase_C"/>
    <property type="match status" value="1"/>
</dbReference>
<dbReference type="InterPro" id="IPR036615">
    <property type="entry name" value="Mur_ligase_C_dom_sf"/>
</dbReference>
<evidence type="ECO:0000256" key="11">
    <source>
        <dbReference type="ARBA" id="ARBA00022840"/>
    </source>
</evidence>
<evidence type="ECO:0000259" key="22">
    <source>
        <dbReference type="Pfam" id="PF02875"/>
    </source>
</evidence>
<evidence type="ECO:0000256" key="15">
    <source>
        <dbReference type="ARBA" id="ARBA00030592"/>
    </source>
</evidence>
<dbReference type="SUPFAM" id="SSF53623">
    <property type="entry name" value="MurD-like peptide ligases, catalytic domain"/>
    <property type="match status" value="1"/>
</dbReference>
<evidence type="ECO:0000256" key="12">
    <source>
        <dbReference type="ARBA" id="ARBA00022842"/>
    </source>
</evidence>
<evidence type="ECO:0000256" key="4">
    <source>
        <dbReference type="ARBA" id="ARBA00008276"/>
    </source>
</evidence>
<dbReference type="Gene3D" id="3.90.190.20">
    <property type="entry name" value="Mur ligase, C-terminal domain"/>
    <property type="match status" value="1"/>
</dbReference>
<reference evidence="25" key="1">
    <citation type="submission" date="2016-08" db="EMBL/GenBank/DDBJ databases">
        <authorList>
            <person name="Varghese N."/>
            <person name="Submissions Spin"/>
        </authorList>
    </citation>
    <scope>NUCLEOTIDE SEQUENCE [LARGE SCALE GENOMIC DNA]</scope>
    <source>
        <strain evidence="25">CCBAU 57015</strain>
    </source>
</reference>
<name>A0A1C3TWK5_9HYPH</name>
<organism evidence="24 25">
    <name type="scientific">Rhizobium hainanense</name>
    <dbReference type="NCBI Taxonomy" id="52131"/>
    <lineage>
        <taxon>Bacteria</taxon>
        <taxon>Pseudomonadati</taxon>
        <taxon>Pseudomonadota</taxon>
        <taxon>Alphaproteobacteria</taxon>
        <taxon>Hyphomicrobiales</taxon>
        <taxon>Rhizobiaceae</taxon>
        <taxon>Rhizobium/Agrobacterium group</taxon>
        <taxon>Rhizobium</taxon>
    </lineage>
</organism>
<dbReference type="PANTHER" id="PTHR11136:SF0">
    <property type="entry name" value="DIHYDROFOLATE SYNTHETASE-RELATED"/>
    <property type="match status" value="1"/>
</dbReference>
<keyword evidence="10 21" id="KW-0547">Nucleotide-binding</keyword>
<protein>
    <recommendedName>
        <fullName evidence="7">Dihydrofolate synthase/folylpolyglutamate synthase</fullName>
        <ecNumber evidence="5">6.3.2.12</ecNumber>
        <ecNumber evidence="6">6.3.2.17</ecNumber>
    </recommendedName>
    <alternativeName>
        <fullName evidence="16">Folylpoly-gamma-glutamate synthetase-dihydrofolate synthetase</fullName>
    </alternativeName>
    <alternativeName>
        <fullName evidence="14">Folylpolyglutamate synthetase</fullName>
    </alternativeName>
    <alternativeName>
        <fullName evidence="15">Tetrahydrofolylpolyglutamate synthase</fullName>
    </alternativeName>
</protein>
<evidence type="ECO:0000256" key="18">
    <source>
        <dbReference type="ARBA" id="ARBA00047808"/>
    </source>
</evidence>
<keyword evidence="13" id="KW-0289">Folate biosynthesis</keyword>
<dbReference type="PIRSF" id="PIRSF001563">
    <property type="entry name" value="Folylpolyglu_synth"/>
    <property type="match status" value="1"/>
</dbReference>
<evidence type="ECO:0000256" key="14">
    <source>
        <dbReference type="ARBA" id="ARBA00030048"/>
    </source>
</evidence>
<evidence type="ECO:0000313" key="24">
    <source>
        <dbReference type="EMBL" id="SCB07613.1"/>
    </source>
</evidence>
<dbReference type="Gene3D" id="3.40.1190.10">
    <property type="entry name" value="Mur-like, catalytic domain"/>
    <property type="match status" value="1"/>
</dbReference>
<comment type="pathway">
    <text evidence="2">Cofactor biosynthesis; tetrahydrofolate biosynthesis; 7,8-dihydrofolate from 2-amino-4-hydroxy-6-hydroxymethyl-7,8-dihydropteridine diphosphate and 4-aminobenzoate: step 2/2.</text>
</comment>
<evidence type="ECO:0000256" key="7">
    <source>
        <dbReference type="ARBA" id="ARBA00019357"/>
    </source>
</evidence>
<keyword evidence="8 21" id="KW-0436">Ligase</keyword>
<feature type="domain" description="Mur ligase central" evidence="23">
    <location>
        <begin position="113"/>
        <end position="249"/>
    </location>
</feature>
<sequence>MSQSHPSQLLSQALSRLDQLTNWERKPRGEMRVGLEPMLDLMQRLGDPHRSFRAIHVAGTKGKGSVSALLEAGLLRAGWRVGRYGSPHVDRVNERVSVLGREVEDDALAKAIMQVLDSYESAKQAATAGEDATWFDVITAAAFVTFRDAALNWVVVEVGLGGRLDSTNVVFGEVAIVTNIGLEHTEILGVTREAIAGEKVGILKRGATLVTTLAADDAAGQVVQQRADELGCKVLRTELPEDATIVETNIALVGLVFDHLGRQGESVLERNAKGQPIGAWLLDPAVVDKARLPGRMERFDFLLPPALQDGRQTLPVIMDGAHVPFNIEAVLRDIARSASVSGDCIAVVALASDKDAPGFIEVLSRHVAYVVFTEASGSGRAHAARDLEMLAKSMGLACEAEPDPHRALELATMKLAETDGWMLVTGSLYLVGALRGTVLGNVG</sequence>
<dbReference type="InterPro" id="IPR018109">
    <property type="entry name" value="Folylpolyglutamate_synth_CS"/>
</dbReference>
<comment type="catalytic activity">
    <reaction evidence="17">
        <text>(6S)-5,6,7,8-tetrahydrofolyl-(gamma-L-Glu)(n) + L-glutamate + ATP = (6S)-5,6,7,8-tetrahydrofolyl-(gamma-L-Glu)(n+1) + ADP + phosphate + H(+)</text>
        <dbReference type="Rhea" id="RHEA:10580"/>
        <dbReference type="Rhea" id="RHEA-COMP:14738"/>
        <dbReference type="Rhea" id="RHEA-COMP:14740"/>
        <dbReference type="ChEBI" id="CHEBI:15378"/>
        <dbReference type="ChEBI" id="CHEBI:29985"/>
        <dbReference type="ChEBI" id="CHEBI:30616"/>
        <dbReference type="ChEBI" id="CHEBI:43474"/>
        <dbReference type="ChEBI" id="CHEBI:141005"/>
        <dbReference type="ChEBI" id="CHEBI:456216"/>
        <dbReference type="EC" id="6.3.2.17"/>
    </reaction>
</comment>
<evidence type="ECO:0000256" key="8">
    <source>
        <dbReference type="ARBA" id="ARBA00022598"/>
    </source>
</evidence>
<dbReference type="SUPFAM" id="SSF53244">
    <property type="entry name" value="MurD-like peptide ligases, peptide-binding domain"/>
    <property type="match status" value="1"/>
</dbReference>
<dbReference type="InterPro" id="IPR036565">
    <property type="entry name" value="Mur-like_cat_sf"/>
</dbReference>
<dbReference type="GO" id="GO:0046654">
    <property type="term" value="P:tetrahydrofolate biosynthetic process"/>
    <property type="evidence" value="ECO:0007669"/>
    <property type="project" value="UniProtKB-UniPathway"/>
</dbReference>
<dbReference type="EC" id="6.3.2.17" evidence="6"/>